<dbReference type="Proteomes" id="UP000054279">
    <property type="component" value="Unassembled WGS sequence"/>
</dbReference>
<dbReference type="OrthoDB" id="10257049at2759"/>
<dbReference type="HOGENOM" id="CLU_1887081_0_0_1"/>
<evidence type="ECO:0000313" key="1">
    <source>
        <dbReference type="EMBL" id="KIJ28179.1"/>
    </source>
</evidence>
<sequence>MVDRLQSDYLFAIQLLAAAGYKVAAVSSPHNFELVKSLGATVVFDITLMSSDVLDQILVAITPSGGIIDALDTQGASEDEAAAYNPNVTIQRTLIYTSLGREFSFGEVFPVSKEDRDHMAAFLMEVPELMKSGAI</sequence>
<reference evidence="1 2" key="1">
    <citation type="submission" date="2014-06" db="EMBL/GenBank/DDBJ databases">
        <title>Evolutionary Origins and Diversification of the Mycorrhizal Mutualists.</title>
        <authorList>
            <consortium name="DOE Joint Genome Institute"/>
            <consortium name="Mycorrhizal Genomics Consortium"/>
            <person name="Kohler A."/>
            <person name="Kuo A."/>
            <person name="Nagy L.G."/>
            <person name="Floudas D."/>
            <person name="Copeland A."/>
            <person name="Barry K.W."/>
            <person name="Cichocki N."/>
            <person name="Veneault-Fourrey C."/>
            <person name="LaButti K."/>
            <person name="Lindquist E.A."/>
            <person name="Lipzen A."/>
            <person name="Lundell T."/>
            <person name="Morin E."/>
            <person name="Murat C."/>
            <person name="Riley R."/>
            <person name="Ohm R."/>
            <person name="Sun H."/>
            <person name="Tunlid A."/>
            <person name="Henrissat B."/>
            <person name="Grigoriev I.V."/>
            <person name="Hibbett D.S."/>
            <person name="Martin F."/>
        </authorList>
    </citation>
    <scope>NUCLEOTIDE SEQUENCE [LARGE SCALE GENOMIC DNA]</scope>
    <source>
        <strain evidence="1 2">SS14</strain>
    </source>
</reference>
<evidence type="ECO:0000313" key="2">
    <source>
        <dbReference type="Proteomes" id="UP000054279"/>
    </source>
</evidence>
<accession>A0A0C9U235</accession>
<evidence type="ECO:0008006" key="3">
    <source>
        <dbReference type="Google" id="ProtNLM"/>
    </source>
</evidence>
<name>A0A0C9U235_SPHS4</name>
<gene>
    <name evidence="1" type="ORF">M422DRAFT_270583</name>
</gene>
<proteinExistence type="predicted"/>
<dbReference type="InterPro" id="IPR036291">
    <property type="entry name" value="NAD(P)-bd_dom_sf"/>
</dbReference>
<organism evidence="1 2">
    <name type="scientific">Sphaerobolus stellatus (strain SS14)</name>
    <dbReference type="NCBI Taxonomy" id="990650"/>
    <lineage>
        <taxon>Eukaryota</taxon>
        <taxon>Fungi</taxon>
        <taxon>Dikarya</taxon>
        <taxon>Basidiomycota</taxon>
        <taxon>Agaricomycotina</taxon>
        <taxon>Agaricomycetes</taxon>
        <taxon>Phallomycetidae</taxon>
        <taxon>Geastrales</taxon>
        <taxon>Sphaerobolaceae</taxon>
        <taxon>Sphaerobolus</taxon>
    </lineage>
</organism>
<dbReference type="InterPro" id="IPR047122">
    <property type="entry name" value="Trans-enoyl_RdTase-like"/>
</dbReference>
<protein>
    <recommendedName>
        <fullName evidence="3">Alcohol dehydrogenase-like C-terminal domain-containing protein</fullName>
    </recommendedName>
</protein>
<dbReference type="SUPFAM" id="SSF51735">
    <property type="entry name" value="NAD(P)-binding Rossmann-fold domains"/>
    <property type="match status" value="1"/>
</dbReference>
<dbReference type="PANTHER" id="PTHR45348">
    <property type="entry name" value="HYPOTHETICAL OXIDOREDUCTASE (EUROFUNG)"/>
    <property type="match status" value="1"/>
</dbReference>
<dbReference type="EMBL" id="KN837313">
    <property type="protein sequence ID" value="KIJ28179.1"/>
    <property type="molecule type" value="Genomic_DNA"/>
</dbReference>
<dbReference type="AlphaFoldDB" id="A0A0C9U235"/>
<keyword evidence="2" id="KW-1185">Reference proteome</keyword>
<dbReference type="GO" id="GO:0016651">
    <property type="term" value="F:oxidoreductase activity, acting on NAD(P)H"/>
    <property type="evidence" value="ECO:0007669"/>
    <property type="project" value="InterPro"/>
</dbReference>
<dbReference type="Gene3D" id="3.40.50.720">
    <property type="entry name" value="NAD(P)-binding Rossmann-like Domain"/>
    <property type="match status" value="1"/>
</dbReference>